<feature type="domain" description="Zinc finger CGNR" evidence="1">
    <location>
        <begin position="136"/>
        <end position="178"/>
    </location>
</feature>
<dbReference type="SUPFAM" id="SSF160904">
    <property type="entry name" value="Jann2411-like"/>
    <property type="match status" value="1"/>
</dbReference>
<gene>
    <name evidence="2" type="ORF">GCM10023320_64190</name>
</gene>
<dbReference type="InterPro" id="IPR010852">
    <property type="entry name" value="ABATE"/>
</dbReference>
<keyword evidence="3" id="KW-1185">Reference proteome</keyword>
<reference evidence="3" key="1">
    <citation type="journal article" date="2019" name="Int. J. Syst. Evol. Microbiol.">
        <title>The Global Catalogue of Microorganisms (GCM) 10K type strain sequencing project: providing services to taxonomists for standard genome sequencing and annotation.</title>
        <authorList>
            <consortium name="The Broad Institute Genomics Platform"/>
            <consortium name="The Broad Institute Genome Sequencing Center for Infectious Disease"/>
            <person name="Wu L."/>
            <person name="Ma J."/>
        </authorList>
    </citation>
    <scope>NUCLEOTIDE SEQUENCE [LARGE SCALE GENOMIC DNA]</scope>
    <source>
        <strain evidence="3">JCM 18302</strain>
    </source>
</reference>
<evidence type="ECO:0000259" key="1">
    <source>
        <dbReference type="Pfam" id="PF11706"/>
    </source>
</evidence>
<evidence type="ECO:0000313" key="3">
    <source>
        <dbReference type="Proteomes" id="UP001500804"/>
    </source>
</evidence>
<dbReference type="Gene3D" id="1.10.3300.10">
    <property type="entry name" value="Jann2411-like domain"/>
    <property type="match status" value="1"/>
</dbReference>
<comment type="caution">
    <text evidence="2">The sequence shown here is derived from an EMBL/GenBank/DDBJ whole genome shotgun (WGS) entry which is preliminary data.</text>
</comment>
<organism evidence="2 3">
    <name type="scientific">Pseudonocardia adelaidensis</name>
    <dbReference type="NCBI Taxonomy" id="648754"/>
    <lineage>
        <taxon>Bacteria</taxon>
        <taxon>Bacillati</taxon>
        <taxon>Actinomycetota</taxon>
        <taxon>Actinomycetes</taxon>
        <taxon>Pseudonocardiales</taxon>
        <taxon>Pseudonocardiaceae</taxon>
        <taxon>Pseudonocardia</taxon>
    </lineage>
</organism>
<proteinExistence type="predicted"/>
<dbReference type="InterPro" id="IPR021005">
    <property type="entry name" value="Znf_CGNR"/>
</dbReference>
<dbReference type="InterPro" id="IPR023286">
    <property type="entry name" value="ABATE_dom_sf"/>
</dbReference>
<dbReference type="EMBL" id="BAABJO010000031">
    <property type="protein sequence ID" value="GAA5135148.1"/>
    <property type="molecule type" value="Genomic_DNA"/>
</dbReference>
<accession>A0ABP9P1U8</accession>
<dbReference type="PANTHER" id="PTHR35525">
    <property type="entry name" value="BLL6575 PROTEIN"/>
    <property type="match status" value="1"/>
</dbReference>
<dbReference type="Proteomes" id="UP001500804">
    <property type="component" value="Unassembled WGS sequence"/>
</dbReference>
<dbReference type="RefSeq" id="WP_345610366.1">
    <property type="nucleotide sequence ID" value="NZ_BAABJO010000031.1"/>
</dbReference>
<name>A0ABP9P1U8_9PSEU</name>
<evidence type="ECO:0000313" key="2">
    <source>
        <dbReference type="EMBL" id="GAA5135148.1"/>
    </source>
</evidence>
<protein>
    <recommendedName>
        <fullName evidence="1">Zinc finger CGNR domain-containing protein</fullName>
    </recommendedName>
</protein>
<dbReference type="PANTHER" id="PTHR35525:SF3">
    <property type="entry name" value="BLL6575 PROTEIN"/>
    <property type="match status" value="1"/>
</dbReference>
<dbReference type="Pfam" id="PF11706">
    <property type="entry name" value="zf-CGNR"/>
    <property type="match status" value="1"/>
</dbReference>
<sequence>MAEPATTPQALLLLANLGRPRRRVGAAAPYSEPVLPDPTVATAQLAEVADEPVAAADLVDLRRLQRAAVRVADAILAGDLPDCPEINDLAARSSARIELVVAGGELRRRLVWSDTSLAAALARRLVEELDALEPGRLRRCARPECELLFYDTTRSRTRRWHAEDPCGWRERQRVHRAR</sequence>